<evidence type="ECO:0000313" key="5">
    <source>
        <dbReference type="Proteomes" id="UP000663203"/>
    </source>
</evidence>
<dbReference type="Pfam" id="PF26514">
    <property type="entry name" value="DUF8173"/>
    <property type="match status" value="1"/>
</dbReference>
<accession>A0A8A2V962</accession>
<dbReference type="AlphaFoldDB" id="A0A8A2V962"/>
<keyword evidence="5" id="KW-1185">Reference proteome</keyword>
<dbReference type="GeneID" id="63187899"/>
<keyword evidence="2" id="KW-1133">Transmembrane helix</keyword>
<feature type="compositionally biased region" description="Acidic residues" evidence="1">
    <location>
        <begin position="277"/>
        <end position="304"/>
    </location>
</feature>
<feature type="transmembrane region" description="Helical" evidence="2">
    <location>
        <begin position="39"/>
        <end position="60"/>
    </location>
</feature>
<dbReference type="InterPro" id="IPR058486">
    <property type="entry name" value="DUF8173"/>
</dbReference>
<protein>
    <submittedName>
        <fullName evidence="4">ABC transporter permease</fullName>
    </submittedName>
</protein>
<feature type="compositionally biased region" description="Basic and acidic residues" evidence="1">
    <location>
        <begin position="235"/>
        <end position="275"/>
    </location>
</feature>
<dbReference type="RefSeq" id="WP_207287619.1">
    <property type="nucleotide sequence ID" value="NZ_CP071462.1"/>
</dbReference>
<dbReference type="KEGG" id="hakz:J0X25_11300"/>
<evidence type="ECO:0000256" key="2">
    <source>
        <dbReference type="SAM" id="Phobius"/>
    </source>
</evidence>
<dbReference type="Proteomes" id="UP000663203">
    <property type="component" value="Chromosome"/>
</dbReference>
<feature type="transmembrane region" description="Helical" evidence="2">
    <location>
        <begin position="158"/>
        <end position="188"/>
    </location>
</feature>
<reference evidence="4 5" key="1">
    <citation type="submission" date="2021-03" db="EMBL/GenBank/DDBJ databases">
        <title>Haloterrigena longa sp. nov. and Haloterrigena limicola sp. nov., extremely halophilic archaea isolated from a salt lake.</title>
        <authorList>
            <person name="Henglin C."/>
        </authorList>
    </citation>
    <scope>NUCLEOTIDE SEQUENCE [LARGE SCALE GENOMIC DNA]</scope>
    <source>
        <strain evidence="4 5">KZCA68</strain>
    </source>
</reference>
<feature type="transmembrane region" description="Helical" evidence="2">
    <location>
        <begin position="117"/>
        <end position="138"/>
    </location>
</feature>
<evidence type="ECO:0000313" key="4">
    <source>
        <dbReference type="EMBL" id="QSW98001.1"/>
    </source>
</evidence>
<keyword evidence="2" id="KW-0472">Membrane</keyword>
<name>A0A8A2V962_9EURY</name>
<evidence type="ECO:0000256" key="1">
    <source>
        <dbReference type="SAM" id="MobiDB-lite"/>
    </source>
</evidence>
<feature type="domain" description="DUF8173" evidence="3">
    <location>
        <begin position="12"/>
        <end position="189"/>
    </location>
</feature>
<evidence type="ECO:0000259" key="3">
    <source>
        <dbReference type="Pfam" id="PF26514"/>
    </source>
</evidence>
<keyword evidence="2" id="KW-0812">Transmembrane</keyword>
<gene>
    <name evidence="4" type="ORF">J0X25_11300</name>
</gene>
<organism evidence="4 5">
    <name type="scientific">Haloterrigena alkaliphila</name>
    <dbReference type="NCBI Taxonomy" id="2816475"/>
    <lineage>
        <taxon>Archaea</taxon>
        <taxon>Methanobacteriati</taxon>
        <taxon>Methanobacteriota</taxon>
        <taxon>Stenosarchaea group</taxon>
        <taxon>Halobacteria</taxon>
        <taxon>Halobacteriales</taxon>
        <taxon>Natrialbaceae</taxon>
        <taxon>Haloterrigena</taxon>
    </lineage>
</organism>
<proteinExistence type="predicted"/>
<feature type="region of interest" description="Disordered" evidence="1">
    <location>
        <begin position="231"/>
        <end position="304"/>
    </location>
</feature>
<sequence length="304" mass="31455">MFPPPADAAVTIGLRTLAAAVSSAATPLASVADGSFRPLWVAVGALLVTVGVGAVLIAGFPTATRRVSGDAVERPDLSFAAGFVVLFGLLVAVALPMTGATYLGISALDPLAGIVSLPGLLGWAALLLVGGTLGAIVLGDRIAVRLGDDSPSLRRALAIGAVVVCASLLVPVFGALLAMGLATVAIGADARRRFDLERWLGIDDEGNREPTATAAAGSTVDWDARRSSETAVWKTNEDRPSATASERDANATAEVIDRTESDVDGPRKGDRRADEAWTVDDWEWDIGTDADREDETEPEPADDS</sequence>
<dbReference type="EMBL" id="CP071462">
    <property type="protein sequence ID" value="QSW98001.1"/>
    <property type="molecule type" value="Genomic_DNA"/>
</dbReference>
<feature type="transmembrane region" description="Helical" evidence="2">
    <location>
        <begin position="80"/>
        <end position="105"/>
    </location>
</feature>